<accession>A0A445MT51</accession>
<dbReference type="GO" id="GO:0110001">
    <property type="term" value="C:toxin-antitoxin complex"/>
    <property type="evidence" value="ECO:0007669"/>
    <property type="project" value="InterPro"/>
</dbReference>
<name>A0A445MT51_9BACT</name>
<dbReference type="EMBL" id="OJIN01000046">
    <property type="protein sequence ID" value="SPD72602.1"/>
    <property type="molecule type" value="Genomic_DNA"/>
</dbReference>
<organism evidence="1">
    <name type="scientific">uncultured Desulfobacterium sp</name>
    <dbReference type="NCBI Taxonomy" id="201089"/>
    <lineage>
        <taxon>Bacteria</taxon>
        <taxon>Pseudomonadati</taxon>
        <taxon>Thermodesulfobacteriota</taxon>
        <taxon>Desulfobacteria</taxon>
        <taxon>Desulfobacterales</taxon>
        <taxon>Desulfobacteriaceae</taxon>
        <taxon>Desulfobacterium</taxon>
        <taxon>environmental samples</taxon>
    </lineage>
</organism>
<evidence type="ECO:0008006" key="2">
    <source>
        <dbReference type="Google" id="ProtNLM"/>
    </source>
</evidence>
<protein>
    <recommendedName>
        <fullName evidence="2">Toxin-antitoxin system, toxin component, RelE family</fullName>
    </recommendedName>
</protein>
<dbReference type="Pfam" id="PF09907">
    <property type="entry name" value="HigB_toxin"/>
    <property type="match status" value="1"/>
</dbReference>
<reference evidence="1" key="1">
    <citation type="submission" date="2018-01" db="EMBL/GenBank/DDBJ databases">
        <authorList>
            <person name="Regsiter A."/>
            <person name="William W."/>
        </authorList>
    </citation>
    <scope>NUCLEOTIDE SEQUENCE</scope>
    <source>
        <strain evidence="1">TRIP AH-1</strain>
    </source>
</reference>
<proteinExistence type="predicted"/>
<dbReference type="GO" id="GO:0004519">
    <property type="term" value="F:endonuclease activity"/>
    <property type="evidence" value="ECO:0007669"/>
    <property type="project" value="InterPro"/>
</dbReference>
<dbReference type="InterPro" id="IPR018669">
    <property type="entry name" value="Toxin_HigB"/>
</dbReference>
<evidence type="ECO:0000313" key="1">
    <source>
        <dbReference type="EMBL" id="SPD72602.1"/>
    </source>
</evidence>
<dbReference type="AlphaFoldDB" id="A0A445MT51"/>
<gene>
    <name evidence="1" type="ORF">PITCH_A140082</name>
</gene>
<sequence length="99" mass="11817">MHIIKRKTLVEYYNLPNRQDAKGPLEAWYYEVKNADWGTSAEIKRQYRSASILKNNRVVFNIAGNKYRLVVHINYHSKTVFIRFIGTHREYDKINAEEI</sequence>
<dbReference type="GO" id="GO:0003723">
    <property type="term" value="F:RNA binding"/>
    <property type="evidence" value="ECO:0007669"/>
    <property type="project" value="InterPro"/>
</dbReference>